<dbReference type="SUPFAM" id="SSF55331">
    <property type="entry name" value="Tautomerase/MIF"/>
    <property type="match status" value="1"/>
</dbReference>
<evidence type="ECO:0000313" key="1">
    <source>
        <dbReference type="EMBL" id="MCG4528622.1"/>
    </source>
</evidence>
<evidence type="ECO:0000313" key="2">
    <source>
        <dbReference type="Proteomes" id="UP001200313"/>
    </source>
</evidence>
<dbReference type="InterPro" id="IPR014347">
    <property type="entry name" value="Tautomerase/MIF_sf"/>
</dbReference>
<organism evidence="1 2">
    <name type="scientific">Intestinimonas massiliensis</name>
    <name type="common">ex Afouda et al. 2020</name>
    <dbReference type="NCBI Taxonomy" id="1673721"/>
    <lineage>
        <taxon>Bacteria</taxon>
        <taxon>Bacillati</taxon>
        <taxon>Bacillota</taxon>
        <taxon>Clostridia</taxon>
        <taxon>Eubacteriales</taxon>
        <taxon>Intestinimonas</taxon>
    </lineage>
</organism>
<accession>A0ABS9MCS3</accession>
<name>A0ABS9MCS3_9FIRM</name>
<keyword evidence="2" id="KW-1185">Reference proteome</keyword>
<dbReference type="EMBL" id="JAKNJB010000039">
    <property type="protein sequence ID" value="MCG4528622.1"/>
    <property type="molecule type" value="Genomic_DNA"/>
</dbReference>
<gene>
    <name evidence="1" type="ORF">L0P79_16375</name>
</gene>
<reference evidence="1 2" key="1">
    <citation type="submission" date="2022-01" db="EMBL/GenBank/DDBJ databases">
        <title>Collection of gut derived symbiotic bacterial strains cultured from healthy donors.</title>
        <authorList>
            <person name="Lin H."/>
            <person name="Kohout C."/>
            <person name="Waligurski E."/>
            <person name="Pamer E.G."/>
        </authorList>
    </citation>
    <scope>NUCLEOTIDE SEQUENCE [LARGE SCALE GENOMIC DNA]</scope>
    <source>
        <strain evidence="1 2">DFI.3.7</strain>
    </source>
</reference>
<dbReference type="Gene3D" id="3.30.429.10">
    <property type="entry name" value="Macrophage Migration Inhibitory Factor"/>
    <property type="match status" value="1"/>
</dbReference>
<dbReference type="RefSeq" id="WP_050619297.1">
    <property type="nucleotide sequence ID" value="NZ_JAKNJB010000039.1"/>
</dbReference>
<proteinExistence type="predicted"/>
<protein>
    <submittedName>
        <fullName evidence="1">Tautomerase family protein</fullName>
    </submittedName>
</protein>
<dbReference type="Proteomes" id="UP001200313">
    <property type="component" value="Unassembled WGS sequence"/>
</dbReference>
<sequence length="70" mass="7804">MPIMCTVQLPAGKAPEQIEATLKDISEVLMRNFEAQPTQVRVTIDELPRLRYMAGGVLARDMPDFNGEAE</sequence>
<comment type="caution">
    <text evidence="1">The sequence shown here is derived from an EMBL/GenBank/DDBJ whole genome shotgun (WGS) entry which is preliminary data.</text>
</comment>